<evidence type="ECO:0000256" key="1">
    <source>
        <dbReference type="ARBA" id="ARBA00008136"/>
    </source>
</evidence>
<dbReference type="Proteomes" id="UP000248330">
    <property type="component" value="Unassembled WGS sequence"/>
</dbReference>
<dbReference type="GO" id="GO:0016829">
    <property type="term" value="F:lyase activity"/>
    <property type="evidence" value="ECO:0007669"/>
    <property type="project" value="UniProtKB-KW"/>
</dbReference>
<name>A0A318EI14_9GAMM</name>
<dbReference type="RefSeq" id="WP_110263675.1">
    <property type="nucleotide sequence ID" value="NZ_CAWNXA010000001.1"/>
</dbReference>
<evidence type="ECO:0000256" key="2">
    <source>
        <dbReference type="ARBA" id="ARBA00022670"/>
    </source>
</evidence>
<keyword evidence="7" id="KW-0456">Lyase</keyword>
<sequence length="303" mass="35275">MCYSAQLVAAFEEYQFYGGTLSIKDFDALYGHRFESKAKIPKMIDRWFANPQTEDERRIRQSIDDFNTQSVRGWEQELFKQRKRLADAERKLAEKHTKAAAESQRIANNKVEQLLEWIDSAQRTTVESRDCRIFPNSYAPVLIWRDGQRQIVPMRYMLRPAGKPPTIDKLATLYNARRDNLEKFWKEQFGQTHGVVLASAFFEHVERDGQNVILKFQPQTRQTMLAACLWSRWVGRDGDELYSFAAITDEPPAEVAEAGHDRCIIPIKAENLDAWLQPNGDTAAMQRILDDRERPYYEHRIAA</sequence>
<dbReference type="GO" id="GO:0106300">
    <property type="term" value="P:protein-DNA covalent cross-linking repair"/>
    <property type="evidence" value="ECO:0007669"/>
    <property type="project" value="InterPro"/>
</dbReference>
<gene>
    <name evidence="10" type="ORF">C8D93_101622</name>
</gene>
<dbReference type="GO" id="GO:0006508">
    <property type="term" value="P:proteolysis"/>
    <property type="evidence" value="ECO:0007669"/>
    <property type="project" value="UniProtKB-KW"/>
</dbReference>
<accession>A0A318EI14</accession>
<evidence type="ECO:0000256" key="7">
    <source>
        <dbReference type="ARBA" id="ARBA00023239"/>
    </source>
</evidence>
<comment type="caution">
    <text evidence="10">The sequence shown here is derived from an EMBL/GenBank/DDBJ whole genome shotgun (WGS) entry which is preliminary data.</text>
</comment>
<evidence type="ECO:0000256" key="8">
    <source>
        <dbReference type="RuleBase" id="RU364100"/>
    </source>
</evidence>
<dbReference type="Pfam" id="PF02586">
    <property type="entry name" value="SRAP"/>
    <property type="match status" value="1"/>
</dbReference>
<dbReference type="GO" id="GO:0003697">
    <property type="term" value="F:single-stranded DNA binding"/>
    <property type="evidence" value="ECO:0007669"/>
    <property type="project" value="InterPro"/>
</dbReference>
<comment type="similarity">
    <text evidence="1 8">Belongs to the SOS response-associated peptidase family.</text>
</comment>
<dbReference type="PANTHER" id="PTHR13604">
    <property type="entry name" value="DC12-RELATED"/>
    <property type="match status" value="1"/>
</dbReference>
<feature type="coiled-coil region" evidence="9">
    <location>
        <begin position="71"/>
        <end position="105"/>
    </location>
</feature>
<keyword evidence="9" id="KW-0175">Coiled coil</keyword>
<keyword evidence="3" id="KW-0227">DNA damage</keyword>
<evidence type="ECO:0000256" key="4">
    <source>
        <dbReference type="ARBA" id="ARBA00022801"/>
    </source>
</evidence>
<keyword evidence="2 8" id="KW-0645">Protease</keyword>
<dbReference type="AlphaFoldDB" id="A0A318EI14"/>
<dbReference type="SUPFAM" id="SSF143081">
    <property type="entry name" value="BB1717-like"/>
    <property type="match status" value="1"/>
</dbReference>
<dbReference type="InterPro" id="IPR036590">
    <property type="entry name" value="SRAP-like"/>
</dbReference>
<protein>
    <recommendedName>
        <fullName evidence="8">Abasic site processing protein</fullName>
        <ecNumber evidence="8">3.4.-.-</ecNumber>
    </recommendedName>
</protein>
<dbReference type="GO" id="GO:0008233">
    <property type="term" value="F:peptidase activity"/>
    <property type="evidence" value="ECO:0007669"/>
    <property type="project" value="UniProtKB-KW"/>
</dbReference>
<evidence type="ECO:0000256" key="5">
    <source>
        <dbReference type="ARBA" id="ARBA00023124"/>
    </source>
</evidence>
<keyword evidence="6" id="KW-0238">DNA-binding</keyword>
<dbReference type="PANTHER" id="PTHR13604:SF0">
    <property type="entry name" value="ABASIC SITE PROCESSING PROTEIN HMCES"/>
    <property type="match status" value="1"/>
</dbReference>
<keyword evidence="11" id="KW-1185">Reference proteome</keyword>
<dbReference type="EMBL" id="QICN01000001">
    <property type="protein sequence ID" value="PXV71570.1"/>
    <property type="molecule type" value="Genomic_DNA"/>
</dbReference>
<evidence type="ECO:0000313" key="10">
    <source>
        <dbReference type="EMBL" id="PXV71570.1"/>
    </source>
</evidence>
<dbReference type="Gene3D" id="3.90.1680.10">
    <property type="entry name" value="SOS response associated peptidase-like"/>
    <property type="match status" value="1"/>
</dbReference>
<keyword evidence="5" id="KW-0190">Covalent protein-DNA linkage</keyword>
<reference evidence="10 11" key="1">
    <citation type="submission" date="2018-04" db="EMBL/GenBank/DDBJ databases">
        <title>Genomic Encyclopedia of Type Strains, Phase IV (KMG-IV): sequencing the most valuable type-strain genomes for metagenomic binning, comparative biology and taxonomic classification.</title>
        <authorList>
            <person name="Goeker M."/>
        </authorList>
    </citation>
    <scope>NUCLEOTIDE SEQUENCE [LARGE SCALE GENOMIC DNA]</scope>
    <source>
        <strain evidence="10 11">DSM 104150</strain>
    </source>
</reference>
<evidence type="ECO:0000256" key="6">
    <source>
        <dbReference type="ARBA" id="ARBA00023125"/>
    </source>
</evidence>
<proteinExistence type="inferred from homology"/>
<evidence type="ECO:0000313" key="11">
    <source>
        <dbReference type="Proteomes" id="UP000248330"/>
    </source>
</evidence>
<organism evidence="10 11">
    <name type="scientific">Sinimarinibacterium flocculans</name>
    <dbReference type="NCBI Taxonomy" id="985250"/>
    <lineage>
        <taxon>Bacteria</taxon>
        <taxon>Pseudomonadati</taxon>
        <taxon>Pseudomonadota</taxon>
        <taxon>Gammaproteobacteria</taxon>
        <taxon>Nevskiales</taxon>
        <taxon>Nevskiaceae</taxon>
        <taxon>Sinimarinibacterium</taxon>
    </lineage>
</organism>
<dbReference type="InterPro" id="IPR003738">
    <property type="entry name" value="SRAP"/>
</dbReference>
<dbReference type="EC" id="3.4.-.-" evidence="8"/>
<keyword evidence="4 8" id="KW-0378">Hydrolase</keyword>
<evidence type="ECO:0000256" key="9">
    <source>
        <dbReference type="SAM" id="Coils"/>
    </source>
</evidence>
<dbReference type="OrthoDB" id="107650at2"/>
<evidence type="ECO:0000256" key="3">
    <source>
        <dbReference type="ARBA" id="ARBA00022763"/>
    </source>
</evidence>